<dbReference type="PANTHER" id="PTHR31862">
    <property type="entry name" value="UPF0261 DOMAIN PROTEIN (AFU_ORTHOLOGUE AFUA_1G10120)"/>
    <property type="match status" value="1"/>
</dbReference>
<dbReference type="InterPro" id="IPR056778">
    <property type="entry name" value="UPF0261_C"/>
</dbReference>
<dbReference type="Pfam" id="PF23189">
    <property type="entry name" value="UPF0261_C"/>
    <property type="match status" value="1"/>
</dbReference>
<dbReference type="Gene3D" id="3.40.50.12030">
    <property type="entry name" value="Uncharacterised protein family UPF0261, NC domain"/>
    <property type="match status" value="1"/>
</dbReference>
<proteinExistence type="predicted"/>
<sequence>MGKDTHGRVCLHGLGVSPKDLGIFKLNYDLTYMEEKMKERDETMASLQSQKLTQFVILNQSSESLVNLDENQKYTAFIADKVNKMLSKVCICLPQNGISALDAPGQFSYDPKTTGALIAELERLVVLLY</sequence>
<evidence type="ECO:0000259" key="1">
    <source>
        <dbReference type="Pfam" id="PF23189"/>
    </source>
</evidence>
<protein>
    <recommendedName>
        <fullName evidence="1">UPF0261 domain-containing protein</fullName>
    </recommendedName>
</protein>
<reference evidence="2" key="1">
    <citation type="journal article" date="2023" name="Plant J.">
        <title>The genome of the king protea, Protea cynaroides.</title>
        <authorList>
            <person name="Chang J."/>
            <person name="Duong T.A."/>
            <person name="Schoeman C."/>
            <person name="Ma X."/>
            <person name="Roodt D."/>
            <person name="Barker N."/>
            <person name="Li Z."/>
            <person name="Van de Peer Y."/>
            <person name="Mizrachi E."/>
        </authorList>
    </citation>
    <scope>NUCLEOTIDE SEQUENCE</scope>
    <source>
        <tissue evidence="2">Young leaves</tissue>
    </source>
</reference>
<evidence type="ECO:0000313" key="3">
    <source>
        <dbReference type="Proteomes" id="UP001141806"/>
    </source>
</evidence>
<dbReference type="AlphaFoldDB" id="A0A9Q0H787"/>
<keyword evidence="3" id="KW-1185">Reference proteome</keyword>
<dbReference type="Proteomes" id="UP001141806">
    <property type="component" value="Unassembled WGS sequence"/>
</dbReference>
<gene>
    <name evidence="2" type="ORF">NE237_021116</name>
</gene>
<dbReference type="OrthoDB" id="1726557at2759"/>
<dbReference type="EMBL" id="JAMYWD010000009">
    <property type="protein sequence ID" value="KAJ4961206.1"/>
    <property type="molecule type" value="Genomic_DNA"/>
</dbReference>
<dbReference type="InterPro" id="IPR051353">
    <property type="entry name" value="Tobamovirus_resist_UPF0261"/>
</dbReference>
<dbReference type="PANTHER" id="PTHR31862:SF1">
    <property type="entry name" value="UPF0261 DOMAIN PROTEIN (AFU_ORTHOLOGUE AFUA_1G10120)"/>
    <property type="match status" value="1"/>
</dbReference>
<evidence type="ECO:0000313" key="2">
    <source>
        <dbReference type="EMBL" id="KAJ4961206.1"/>
    </source>
</evidence>
<organism evidence="2 3">
    <name type="scientific">Protea cynaroides</name>
    <dbReference type="NCBI Taxonomy" id="273540"/>
    <lineage>
        <taxon>Eukaryota</taxon>
        <taxon>Viridiplantae</taxon>
        <taxon>Streptophyta</taxon>
        <taxon>Embryophyta</taxon>
        <taxon>Tracheophyta</taxon>
        <taxon>Spermatophyta</taxon>
        <taxon>Magnoliopsida</taxon>
        <taxon>Proteales</taxon>
        <taxon>Proteaceae</taxon>
        <taxon>Protea</taxon>
    </lineage>
</organism>
<accession>A0A9Q0H787</accession>
<comment type="caution">
    <text evidence="2">The sequence shown here is derived from an EMBL/GenBank/DDBJ whole genome shotgun (WGS) entry which is preliminary data.</text>
</comment>
<feature type="domain" description="UPF0261" evidence="1">
    <location>
        <begin position="65"/>
        <end position="123"/>
    </location>
</feature>
<name>A0A9Q0H787_9MAGN</name>